<dbReference type="AlphaFoldDB" id="A0ABD1YB02"/>
<dbReference type="Pfam" id="PF00078">
    <property type="entry name" value="RVT_1"/>
    <property type="match status" value="1"/>
</dbReference>
<protein>
    <recommendedName>
        <fullName evidence="2">Reverse transcriptase domain-containing protein</fullName>
    </recommendedName>
</protein>
<name>A0ABD1YB02_9MARC</name>
<gene>
    <name evidence="3" type="ORF">R1flu_008198</name>
</gene>
<dbReference type="PANTHER" id="PTHR31635">
    <property type="entry name" value="REVERSE TRANSCRIPTASE DOMAIN-CONTAINING PROTEIN-RELATED"/>
    <property type="match status" value="1"/>
</dbReference>
<feature type="domain" description="Reverse transcriptase" evidence="2">
    <location>
        <begin position="1"/>
        <end position="161"/>
    </location>
</feature>
<proteinExistence type="predicted"/>
<evidence type="ECO:0000259" key="2">
    <source>
        <dbReference type="PROSITE" id="PS50878"/>
    </source>
</evidence>
<dbReference type="Proteomes" id="UP001605036">
    <property type="component" value="Unassembled WGS sequence"/>
</dbReference>
<evidence type="ECO:0000256" key="1">
    <source>
        <dbReference type="SAM" id="MobiDB-lite"/>
    </source>
</evidence>
<dbReference type="EMBL" id="JBHFFA010000005">
    <property type="protein sequence ID" value="KAL2623953.1"/>
    <property type="molecule type" value="Genomic_DNA"/>
</dbReference>
<accession>A0ABD1YB02</accession>
<dbReference type="PROSITE" id="PS50878">
    <property type="entry name" value="RT_POL"/>
    <property type="match status" value="1"/>
</dbReference>
<dbReference type="InterPro" id="IPR000477">
    <property type="entry name" value="RT_dom"/>
</dbReference>
<comment type="caution">
    <text evidence="3">The sequence shown here is derived from an EMBL/GenBank/DDBJ whole genome shotgun (WGS) entry which is preliminary data.</text>
</comment>
<organism evidence="3 4">
    <name type="scientific">Riccia fluitans</name>
    <dbReference type="NCBI Taxonomy" id="41844"/>
    <lineage>
        <taxon>Eukaryota</taxon>
        <taxon>Viridiplantae</taxon>
        <taxon>Streptophyta</taxon>
        <taxon>Embryophyta</taxon>
        <taxon>Marchantiophyta</taxon>
        <taxon>Marchantiopsida</taxon>
        <taxon>Marchantiidae</taxon>
        <taxon>Marchantiales</taxon>
        <taxon>Ricciaceae</taxon>
        <taxon>Riccia</taxon>
    </lineage>
</organism>
<feature type="region of interest" description="Disordered" evidence="1">
    <location>
        <begin position="219"/>
        <end position="249"/>
    </location>
</feature>
<reference evidence="3 4" key="1">
    <citation type="submission" date="2024-09" db="EMBL/GenBank/DDBJ databases">
        <title>Chromosome-scale assembly of Riccia fluitans.</title>
        <authorList>
            <person name="Paukszto L."/>
            <person name="Sawicki J."/>
            <person name="Karawczyk K."/>
            <person name="Piernik-Szablinska J."/>
            <person name="Szczecinska M."/>
            <person name="Mazdziarz M."/>
        </authorList>
    </citation>
    <scope>NUCLEOTIDE SEQUENCE [LARGE SCALE GENOMIC DNA]</scope>
    <source>
        <strain evidence="3">Rf_01</strain>
        <tissue evidence="3">Aerial parts of the thallus</tissue>
    </source>
</reference>
<keyword evidence="4" id="KW-1185">Reference proteome</keyword>
<sequence length="249" mass="27594">MRKMGFDPAVIELTGALVSEGHAKVHLNGKFTKSFKLQSGVCQGCPVSPVLFAINIQPLTRLLRDGERNGVITRVNIPRGRSLLHRLFVDDSRVAIRADENNFNNLCKIIENFEKLSGAQLNPAKSVNILFALERPPTWLQETGCQILSPGQFITYLGFRFRLEKVEDERTNDIRNKIQGRLGKYGDQVPHLVVKSTATPACVEGAACVSLPWARPAKDQLQKSGDPLSSLPMGDKCRWSDPNGSRKMG</sequence>
<dbReference type="PANTHER" id="PTHR31635:SF196">
    <property type="entry name" value="REVERSE TRANSCRIPTASE DOMAIN-CONTAINING PROTEIN-RELATED"/>
    <property type="match status" value="1"/>
</dbReference>
<evidence type="ECO:0000313" key="3">
    <source>
        <dbReference type="EMBL" id="KAL2623953.1"/>
    </source>
</evidence>
<evidence type="ECO:0000313" key="4">
    <source>
        <dbReference type="Proteomes" id="UP001605036"/>
    </source>
</evidence>